<dbReference type="GO" id="GO:0016787">
    <property type="term" value="F:hydrolase activity"/>
    <property type="evidence" value="ECO:0007669"/>
    <property type="project" value="UniProtKB-KW"/>
</dbReference>
<keyword evidence="3 7" id="KW-1133">Transmembrane helix</keyword>
<reference evidence="9" key="1">
    <citation type="submission" date="2000-12" db="EMBL/GenBank/DDBJ databases">
        <title>Phylogenetic relationships of stramenopile algae, based on complete mitochondrial genome sequences.</title>
        <authorList>
            <person name="Burger G."/>
            <person name="Lang B.F."/>
            <person name="Gray W.M.M.W."/>
        </authorList>
    </citation>
    <scope>NUCLEOTIDE SEQUENCE</scope>
</reference>
<feature type="transmembrane region" description="Helical" evidence="7">
    <location>
        <begin position="12"/>
        <end position="36"/>
    </location>
</feature>
<keyword evidence="4 9" id="KW-0496">Mitochondrion</keyword>
<gene>
    <name evidence="9" type="primary">atp8</name>
</gene>
<evidence type="ECO:0000256" key="2">
    <source>
        <dbReference type="ARBA" id="ARBA00022692"/>
    </source>
</evidence>
<proteinExistence type="predicted"/>
<evidence type="ECO:0000256" key="4">
    <source>
        <dbReference type="ARBA" id="ARBA00023128"/>
    </source>
</evidence>
<organism evidence="9">
    <name type="scientific">Thraustochytrium aureum</name>
    <dbReference type="NCBI Taxonomy" id="42467"/>
    <lineage>
        <taxon>Eukaryota</taxon>
        <taxon>Sar</taxon>
        <taxon>Stramenopiles</taxon>
        <taxon>Bigyra</taxon>
        <taxon>Labyrinthulomycetes</taxon>
        <taxon>Thraustochytrida</taxon>
        <taxon>Thraustochytriidae</taxon>
        <taxon>Thraustochytrium</taxon>
    </lineage>
</organism>
<evidence type="ECO:0000313" key="9">
    <source>
        <dbReference type="EMBL" id="AAG23670.1"/>
    </source>
</evidence>
<keyword evidence="2 7" id="KW-0812">Transmembrane</keyword>
<dbReference type="AlphaFoldDB" id="Q9G4D0"/>
<evidence type="ECO:0000259" key="8">
    <source>
        <dbReference type="Pfam" id="PF02326"/>
    </source>
</evidence>
<dbReference type="GO" id="GO:0031966">
    <property type="term" value="C:mitochondrial membrane"/>
    <property type="evidence" value="ECO:0007669"/>
    <property type="project" value="UniProtKB-SubCell"/>
</dbReference>
<evidence type="ECO:0000256" key="5">
    <source>
        <dbReference type="ARBA" id="ARBA00023136"/>
    </source>
</evidence>
<keyword evidence="9" id="KW-0378">Hydrolase</keyword>
<name>Q9G4D0_9STRA</name>
<protein>
    <submittedName>
        <fullName evidence="9">ATP synthase F0 subunit 8</fullName>
        <ecNumber evidence="9">3.6.1.34</ecNumber>
    </submittedName>
</protein>
<evidence type="ECO:0000256" key="1">
    <source>
        <dbReference type="ARBA" id="ARBA00004325"/>
    </source>
</evidence>
<geneLocation type="mitochondrion" evidence="9"/>
<accession>Q9G4D0</accession>
<feature type="domain" description="ATP synthase YMF19-like N-terminal" evidence="8">
    <location>
        <begin position="2"/>
        <end position="87"/>
    </location>
</feature>
<evidence type="ECO:0000256" key="3">
    <source>
        <dbReference type="ARBA" id="ARBA00022989"/>
    </source>
</evidence>
<comment type="subcellular location">
    <subcellularLocation>
        <location evidence="1">Mitochondrion membrane</location>
    </subcellularLocation>
</comment>
<dbReference type="EMBL" id="AF288091">
    <property type="protein sequence ID" value="AAG23670.1"/>
    <property type="molecule type" value="Genomic_DNA"/>
</dbReference>
<keyword evidence="6" id="KW-0066">ATP synthesis</keyword>
<dbReference type="GO" id="GO:0006754">
    <property type="term" value="P:ATP biosynthetic process"/>
    <property type="evidence" value="ECO:0007669"/>
    <property type="project" value="UniProtKB-KW"/>
</dbReference>
<evidence type="ECO:0000256" key="7">
    <source>
        <dbReference type="SAM" id="Phobius"/>
    </source>
</evidence>
<dbReference type="InterPro" id="IPR003319">
    <property type="entry name" value="YMF19-like_N"/>
</dbReference>
<dbReference type="EC" id="3.6.1.34" evidence="9"/>
<keyword evidence="5 7" id="KW-0472">Membrane</keyword>
<sequence>MPQLDFITFTSQIFWLLIIFFIIYVFFNQSIVPFLARVLKIRRKKSFCNRKLTTAFFNENKVLFSEYDSALVKSSRSLNNLFVNHNSSLQSWVSINKGLFFINNNFLDTKFLSYLILIQSRFFMVSR</sequence>
<dbReference type="Pfam" id="PF02326">
    <property type="entry name" value="YMF19"/>
    <property type="match status" value="1"/>
</dbReference>
<evidence type="ECO:0000256" key="6">
    <source>
        <dbReference type="ARBA" id="ARBA00023310"/>
    </source>
</evidence>